<dbReference type="AlphaFoldDB" id="A0A0F6YIL9"/>
<reference evidence="2 3" key="1">
    <citation type="submission" date="2015-03" db="EMBL/GenBank/DDBJ databases">
        <title>Genome assembly of Sandaracinus amylolyticus DSM 53668.</title>
        <authorList>
            <person name="Sharma G."/>
            <person name="Subramanian S."/>
        </authorList>
    </citation>
    <scope>NUCLEOTIDE SEQUENCE [LARGE SCALE GENOMIC DNA]</scope>
    <source>
        <strain evidence="2 3">DSM 53668</strain>
    </source>
</reference>
<dbReference type="Proteomes" id="UP000034883">
    <property type="component" value="Chromosome"/>
</dbReference>
<accession>A0A0F6YIL9</accession>
<feature type="compositionally biased region" description="Pro residues" evidence="1">
    <location>
        <begin position="90"/>
        <end position="100"/>
    </location>
</feature>
<keyword evidence="3" id="KW-1185">Reference proteome</keyword>
<evidence type="ECO:0000256" key="1">
    <source>
        <dbReference type="SAM" id="MobiDB-lite"/>
    </source>
</evidence>
<evidence type="ECO:0000313" key="2">
    <source>
        <dbReference type="EMBL" id="AKF06851.1"/>
    </source>
</evidence>
<protein>
    <submittedName>
        <fullName evidence="2">Uncharacterized protein</fullName>
    </submittedName>
</protein>
<feature type="region of interest" description="Disordered" evidence="1">
    <location>
        <begin position="76"/>
        <end position="112"/>
    </location>
</feature>
<dbReference type="EMBL" id="CP011125">
    <property type="protein sequence ID" value="AKF06851.1"/>
    <property type="molecule type" value="Genomic_DNA"/>
</dbReference>
<gene>
    <name evidence="2" type="ORF">DB32_004000</name>
</gene>
<name>A0A0F6YIL9_9BACT</name>
<organism evidence="2 3">
    <name type="scientific">Sandaracinus amylolyticus</name>
    <dbReference type="NCBI Taxonomy" id="927083"/>
    <lineage>
        <taxon>Bacteria</taxon>
        <taxon>Pseudomonadati</taxon>
        <taxon>Myxococcota</taxon>
        <taxon>Polyangia</taxon>
        <taxon>Polyangiales</taxon>
        <taxon>Sandaracinaceae</taxon>
        <taxon>Sandaracinus</taxon>
    </lineage>
</organism>
<evidence type="ECO:0000313" key="3">
    <source>
        <dbReference type="Proteomes" id="UP000034883"/>
    </source>
</evidence>
<proteinExistence type="predicted"/>
<dbReference type="KEGG" id="samy:DB32_004000"/>
<sequence>MAITLSLSIAGCYDWRRGVTETASVQHSCPPERIRILNDNGNGFARTVQMDVCGERRVYQDVGGAQGFVWVDQTPVSAGGESAPRATASAPPPRSAPPPATTSISTQSESPFATTVRARLQDRASAIVTCTGGPVAIQARWAPTSPTVELAARGVSDPAVAQCIGAVVGAIEVPAGTPAGELLHPITN</sequence>